<feature type="domain" description="ABC transporter" evidence="5">
    <location>
        <begin position="39"/>
        <end position="280"/>
    </location>
</feature>
<dbReference type="InterPro" id="IPR003593">
    <property type="entry name" value="AAA+_ATPase"/>
</dbReference>
<name>A0A9D1GZ57_9ACTN</name>
<proteinExistence type="inferred from homology"/>
<dbReference type="SUPFAM" id="SSF52540">
    <property type="entry name" value="P-loop containing nucleoside triphosphate hydrolases"/>
    <property type="match status" value="1"/>
</dbReference>
<evidence type="ECO:0000313" key="6">
    <source>
        <dbReference type="EMBL" id="HIT76511.1"/>
    </source>
</evidence>
<dbReference type="AlphaFoldDB" id="A0A9D1GZ57"/>
<dbReference type="Gene3D" id="3.40.50.300">
    <property type="entry name" value="P-loop containing nucleotide triphosphate hydrolases"/>
    <property type="match status" value="1"/>
</dbReference>
<dbReference type="Proteomes" id="UP000886842">
    <property type="component" value="Unassembled WGS sequence"/>
</dbReference>
<dbReference type="PANTHER" id="PTHR43117:SF4">
    <property type="entry name" value="OSMOPROTECTANT IMPORT ATP-BINDING PROTEIN OSMV"/>
    <property type="match status" value="1"/>
</dbReference>
<evidence type="ECO:0000256" key="2">
    <source>
        <dbReference type="ARBA" id="ARBA00022448"/>
    </source>
</evidence>
<reference evidence="6" key="2">
    <citation type="journal article" date="2021" name="PeerJ">
        <title>Extensive microbial diversity within the chicken gut microbiome revealed by metagenomics and culture.</title>
        <authorList>
            <person name="Gilroy R."/>
            <person name="Ravi A."/>
            <person name="Getino M."/>
            <person name="Pursley I."/>
            <person name="Horton D.L."/>
            <person name="Alikhan N.F."/>
            <person name="Baker D."/>
            <person name="Gharbi K."/>
            <person name="Hall N."/>
            <person name="Watson M."/>
            <person name="Adriaenssens E.M."/>
            <person name="Foster-Nyarko E."/>
            <person name="Jarju S."/>
            <person name="Secka A."/>
            <person name="Antonio M."/>
            <person name="Oren A."/>
            <person name="Chaudhuri R.R."/>
            <person name="La Ragione R."/>
            <person name="Hildebrand F."/>
            <person name="Pallen M.J."/>
        </authorList>
    </citation>
    <scope>NUCLEOTIDE SEQUENCE</scope>
    <source>
        <strain evidence="6">ChiGjej1B1-24693</strain>
    </source>
</reference>
<evidence type="ECO:0000313" key="7">
    <source>
        <dbReference type="Proteomes" id="UP000886842"/>
    </source>
</evidence>
<dbReference type="SMART" id="SM00382">
    <property type="entry name" value="AAA"/>
    <property type="match status" value="1"/>
</dbReference>
<comment type="caution">
    <text evidence="6">The sequence shown here is derived from an EMBL/GenBank/DDBJ whole genome shotgun (WGS) entry which is preliminary data.</text>
</comment>
<keyword evidence="4 6" id="KW-0067">ATP-binding</keyword>
<evidence type="ECO:0000259" key="5">
    <source>
        <dbReference type="PROSITE" id="PS50893"/>
    </source>
</evidence>
<comment type="similarity">
    <text evidence="1">Belongs to the ABC transporter superfamily.</text>
</comment>
<keyword evidence="2" id="KW-0813">Transport</keyword>
<sequence>MTQTVVVSRTTPEAVASADPVITDLALRGETPAPEDIVFHLDRVTHTYGSRRARRRTAPAVDGLSLDILRNEVTVLFGRPRAGRSTILQLLSRIIEPEAGTLLFEGEALRRHRRRILTRRIGYLPAGGGLPPNRTVGEAITTLLRRQHWKPADAQARITEVFELLEIPPACAERRTSELAPWLRRAVGLAAVIAPDPDVLLLDEPFTISDGSRRSDLHAMMERVQQQRPRTVVVATDDFDEASRLADRIAVLVRPGRVVQYGRPREVIDAPVDDQVRSLIGPDRGWRALSLVPSRSLVPQRILAVRSPSAVPRDEIGLVLDHRAGPRGWVLPDRPGVVLGIGTDFDPSRDSLQTALDAALSSPVGQAVAVDRATGRYLGTVPIGRIIQRAIEVRRSSAIGINDEAIARRGRLEDRRRAEAAERARRQEAERARLLAEMSADSR</sequence>
<organism evidence="6 7">
    <name type="scientific">Candidatus Avipropionibacterium avicola</name>
    <dbReference type="NCBI Taxonomy" id="2840701"/>
    <lineage>
        <taxon>Bacteria</taxon>
        <taxon>Bacillati</taxon>
        <taxon>Actinomycetota</taxon>
        <taxon>Actinomycetes</taxon>
        <taxon>Propionibacteriales</taxon>
        <taxon>Propionibacteriaceae</taxon>
        <taxon>Propionibacteriaceae incertae sedis</taxon>
        <taxon>Candidatus Avipropionibacterium</taxon>
    </lineage>
</organism>
<dbReference type="GO" id="GO:0016887">
    <property type="term" value="F:ATP hydrolysis activity"/>
    <property type="evidence" value="ECO:0007669"/>
    <property type="project" value="InterPro"/>
</dbReference>
<reference evidence="6" key="1">
    <citation type="submission" date="2020-10" db="EMBL/GenBank/DDBJ databases">
        <authorList>
            <person name="Gilroy R."/>
        </authorList>
    </citation>
    <scope>NUCLEOTIDE SEQUENCE</scope>
    <source>
        <strain evidence="6">ChiGjej1B1-24693</strain>
    </source>
</reference>
<protein>
    <submittedName>
        <fullName evidence="6">ATP-binding cassette domain-containing protein</fullName>
    </submittedName>
</protein>
<dbReference type="GO" id="GO:0005524">
    <property type="term" value="F:ATP binding"/>
    <property type="evidence" value="ECO:0007669"/>
    <property type="project" value="UniProtKB-KW"/>
</dbReference>
<evidence type="ECO:0000256" key="1">
    <source>
        <dbReference type="ARBA" id="ARBA00005417"/>
    </source>
</evidence>
<gene>
    <name evidence="6" type="ORF">IAA98_13075</name>
</gene>
<keyword evidence="3" id="KW-0547">Nucleotide-binding</keyword>
<evidence type="ECO:0000256" key="4">
    <source>
        <dbReference type="ARBA" id="ARBA00022840"/>
    </source>
</evidence>
<evidence type="ECO:0000256" key="3">
    <source>
        <dbReference type="ARBA" id="ARBA00022741"/>
    </source>
</evidence>
<accession>A0A9D1GZ57</accession>
<dbReference type="PROSITE" id="PS50893">
    <property type="entry name" value="ABC_TRANSPORTER_2"/>
    <property type="match status" value="1"/>
</dbReference>
<dbReference type="InterPro" id="IPR003439">
    <property type="entry name" value="ABC_transporter-like_ATP-bd"/>
</dbReference>
<dbReference type="EMBL" id="DVLP01000382">
    <property type="protein sequence ID" value="HIT76511.1"/>
    <property type="molecule type" value="Genomic_DNA"/>
</dbReference>
<dbReference type="InterPro" id="IPR027417">
    <property type="entry name" value="P-loop_NTPase"/>
</dbReference>
<dbReference type="Pfam" id="PF00005">
    <property type="entry name" value="ABC_tran"/>
    <property type="match status" value="1"/>
</dbReference>
<dbReference type="PANTHER" id="PTHR43117">
    <property type="entry name" value="OSMOPROTECTANT IMPORT ATP-BINDING PROTEIN OSMV"/>
    <property type="match status" value="1"/>
</dbReference>